<evidence type="ECO:0000259" key="2">
    <source>
        <dbReference type="Pfam" id="PF00085"/>
    </source>
</evidence>
<gene>
    <name evidence="4" type="ORF">L798_05206</name>
</gene>
<dbReference type="InterPro" id="IPR031827">
    <property type="entry name" value="DUF4746"/>
</dbReference>
<dbReference type="PANTHER" id="PTHR46135">
    <property type="entry name" value="NME/NM23 FAMILY MEMBER 8"/>
    <property type="match status" value="1"/>
</dbReference>
<organism evidence="4 5">
    <name type="scientific">Zootermopsis nevadensis</name>
    <name type="common">Dampwood termite</name>
    <dbReference type="NCBI Taxonomy" id="136037"/>
    <lineage>
        <taxon>Eukaryota</taxon>
        <taxon>Metazoa</taxon>
        <taxon>Ecdysozoa</taxon>
        <taxon>Arthropoda</taxon>
        <taxon>Hexapoda</taxon>
        <taxon>Insecta</taxon>
        <taxon>Pterygota</taxon>
        <taxon>Neoptera</taxon>
        <taxon>Polyneoptera</taxon>
        <taxon>Dictyoptera</taxon>
        <taxon>Blattodea</taxon>
        <taxon>Blattoidea</taxon>
        <taxon>Termitoidae</taxon>
        <taxon>Termopsidae</taxon>
        <taxon>Zootermopsis</taxon>
    </lineage>
</organism>
<evidence type="ECO:0000313" key="4">
    <source>
        <dbReference type="EMBL" id="KDR20317.1"/>
    </source>
</evidence>
<feature type="region of interest" description="Disordered" evidence="1">
    <location>
        <begin position="475"/>
        <end position="497"/>
    </location>
</feature>
<accession>A0A067R9F7</accession>
<dbReference type="Pfam" id="PF15928">
    <property type="entry name" value="DUF4746"/>
    <property type="match status" value="1"/>
</dbReference>
<dbReference type="EMBL" id="KK852609">
    <property type="protein sequence ID" value="KDR20317.1"/>
    <property type="molecule type" value="Genomic_DNA"/>
</dbReference>
<dbReference type="Proteomes" id="UP000027135">
    <property type="component" value="Unassembled WGS sequence"/>
</dbReference>
<name>A0A067R9F7_ZOONE</name>
<sequence length="497" mass="55842">MSIIYQAGNRKMAGKKGQVVQLQSEVNTEEEWNKLLEKDGLVVIDVYSEWCGPCLGMVGTLKKIKLEIGGDFLSFAIAKSDDIEALARFRNRSEPTWMFIAGGQLVNLMFGADAPRLTNLIINELLKEKMVQKGEATRNVLPFDELTPEEQVRQIEKEKLRLAAKAHKDAIEATVKAAANCKEIHNLLKYIRSYTVILLMPYLYEDGIGQAWQTLEEELRPMGYSVQDEEDLELHPSLASEIIYGGLQEISEEFSEELESGKAVANLEAKYRKATNIPAIWTPSTPNGKANAIMKLFPKFAEKYKLPPPPILPPIITIVFDAIKSPEVNEMMQNYQDEVIITGYFTGSDPSSAKKFATSQEQYDQRQCKQDGETLVLVVSRKRSDPLLSFCQLGPIYISDNVDDGKKDYEAFFPEDVEEKEEFPPDKPEKKSKLSATEPQYGGTGDEVSYTKGEKFAPACNEVCGLSSAFEQISPLEVRDQHTPAEYAKPYTEETEK</sequence>
<dbReference type="eggNOG" id="KOG0907">
    <property type="taxonomic scope" value="Eukaryota"/>
</dbReference>
<dbReference type="AlphaFoldDB" id="A0A067R9F7"/>
<reference evidence="4 5" key="1">
    <citation type="journal article" date="2014" name="Nat. Commun.">
        <title>Molecular traces of alternative social organization in a termite genome.</title>
        <authorList>
            <person name="Terrapon N."/>
            <person name="Li C."/>
            <person name="Robertson H.M."/>
            <person name="Ji L."/>
            <person name="Meng X."/>
            <person name="Booth W."/>
            <person name="Chen Z."/>
            <person name="Childers C.P."/>
            <person name="Glastad K.M."/>
            <person name="Gokhale K."/>
            <person name="Gowin J."/>
            <person name="Gronenberg W."/>
            <person name="Hermansen R.A."/>
            <person name="Hu H."/>
            <person name="Hunt B.G."/>
            <person name="Huylmans A.K."/>
            <person name="Khalil S.M."/>
            <person name="Mitchell R.D."/>
            <person name="Munoz-Torres M.C."/>
            <person name="Mustard J.A."/>
            <person name="Pan H."/>
            <person name="Reese J.T."/>
            <person name="Scharf M.E."/>
            <person name="Sun F."/>
            <person name="Vogel H."/>
            <person name="Xiao J."/>
            <person name="Yang W."/>
            <person name="Yang Z."/>
            <person name="Yang Z."/>
            <person name="Zhou J."/>
            <person name="Zhu J."/>
            <person name="Brent C.S."/>
            <person name="Elsik C.G."/>
            <person name="Goodisman M.A."/>
            <person name="Liberles D.A."/>
            <person name="Roe R.M."/>
            <person name="Vargo E.L."/>
            <person name="Vilcinskas A."/>
            <person name="Wang J."/>
            <person name="Bornberg-Bauer E."/>
            <person name="Korb J."/>
            <person name="Zhang G."/>
            <person name="Liebig J."/>
        </authorList>
    </citation>
    <scope>NUCLEOTIDE SEQUENCE [LARGE SCALE GENOMIC DNA]</scope>
    <source>
        <tissue evidence="4">Whole organism</tissue>
    </source>
</reference>
<feature type="region of interest" description="Disordered" evidence="1">
    <location>
        <begin position="417"/>
        <end position="449"/>
    </location>
</feature>
<dbReference type="InterPro" id="IPR017937">
    <property type="entry name" value="Thioredoxin_CS"/>
</dbReference>
<feature type="domain" description="DUF4746" evidence="3">
    <location>
        <begin position="249"/>
        <end position="422"/>
    </location>
</feature>
<proteinExistence type="predicted"/>
<evidence type="ECO:0000259" key="3">
    <source>
        <dbReference type="Pfam" id="PF15928"/>
    </source>
</evidence>
<evidence type="ECO:0000313" key="5">
    <source>
        <dbReference type="Proteomes" id="UP000027135"/>
    </source>
</evidence>
<dbReference type="InterPro" id="IPR036249">
    <property type="entry name" value="Thioredoxin-like_sf"/>
</dbReference>
<evidence type="ECO:0000256" key="1">
    <source>
        <dbReference type="SAM" id="MobiDB-lite"/>
    </source>
</evidence>
<protein>
    <submittedName>
        <fullName evidence="4">Thioredoxin domain-containing protein 6</fullName>
    </submittedName>
</protein>
<dbReference type="OMA" id="DGKCMAM"/>
<dbReference type="Gene3D" id="3.40.30.10">
    <property type="entry name" value="Glutaredoxin"/>
    <property type="match status" value="1"/>
</dbReference>
<dbReference type="InterPro" id="IPR013766">
    <property type="entry name" value="Thioredoxin_domain"/>
</dbReference>
<dbReference type="STRING" id="136037.A0A067R9F7"/>
<dbReference type="SUPFAM" id="SSF52833">
    <property type="entry name" value="Thioredoxin-like"/>
    <property type="match status" value="1"/>
</dbReference>
<dbReference type="PANTHER" id="PTHR46135:SF3">
    <property type="entry name" value="NME_NM23 FAMILY MEMBER 8"/>
    <property type="match status" value="1"/>
</dbReference>
<keyword evidence="5" id="KW-1185">Reference proteome</keyword>
<dbReference type="PROSITE" id="PS00194">
    <property type="entry name" value="THIOREDOXIN_1"/>
    <property type="match status" value="1"/>
</dbReference>
<dbReference type="CDD" id="cd02948">
    <property type="entry name" value="TRX_NDPK"/>
    <property type="match status" value="1"/>
</dbReference>
<dbReference type="Pfam" id="PF00085">
    <property type="entry name" value="Thioredoxin"/>
    <property type="match status" value="1"/>
</dbReference>
<dbReference type="InterPro" id="IPR051766">
    <property type="entry name" value="TXND_domain-containing"/>
</dbReference>
<dbReference type="InParanoid" id="A0A067R9F7"/>
<feature type="domain" description="Thioredoxin" evidence="2">
    <location>
        <begin position="26"/>
        <end position="114"/>
    </location>
</feature>
<feature type="compositionally biased region" description="Basic and acidic residues" evidence="1">
    <location>
        <begin position="422"/>
        <end position="432"/>
    </location>
</feature>